<dbReference type="Pfam" id="PF20469">
    <property type="entry name" value="OLD-like_TOPRIM"/>
    <property type="match status" value="1"/>
</dbReference>
<feature type="domain" description="Endonuclease GajA/Old nuclease/RecF-like AAA" evidence="1">
    <location>
        <begin position="1"/>
        <end position="87"/>
    </location>
</feature>
<dbReference type="CDD" id="cd00267">
    <property type="entry name" value="ABC_ATPase"/>
    <property type="match status" value="1"/>
</dbReference>
<dbReference type="PANTHER" id="PTHR43581">
    <property type="entry name" value="ATP/GTP PHOSPHATASE"/>
    <property type="match status" value="1"/>
</dbReference>
<feature type="domain" description="ATPase AAA-type core" evidence="2">
    <location>
        <begin position="378"/>
        <end position="440"/>
    </location>
</feature>
<dbReference type="Proteomes" id="UP001501710">
    <property type="component" value="Unassembled WGS sequence"/>
</dbReference>
<dbReference type="InterPro" id="IPR034139">
    <property type="entry name" value="TOPRIM_OLD"/>
</dbReference>
<keyword evidence="5" id="KW-1185">Reference proteome</keyword>
<accession>A0ABP8C5E1</accession>
<dbReference type="RefSeq" id="WP_344898316.1">
    <property type="nucleotide sequence ID" value="NZ_BAABAS010000007.1"/>
</dbReference>
<dbReference type="InterPro" id="IPR027417">
    <property type="entry name" value="P-loop_NTPase"/>
</dbReference>
<protein>
    <recommendedName>
        <fullName evidence="6">AAA domain-containing protein</fullName>
    </recommendedName>
</protein>
<gene>
    <name evidence="4" type="ORF">GCM10022254_37700</name>
</gene>
<dbReference type="Pfam" id="PF13175">
    <property type="entry name" value="AAA_15"/>
    <property type="match status" value="1"/>
</dbReference>
<evidence type="ECO:0000313" key="5">
    <source>
        <dbReference type="Proteomes" id="UP001501710"/>
    </source>
</evidence>
<proteinExistence type="predicted"/>
<evidence type="ECO:0000259" key="3">
    <source>
        <dbReference type="Pfam" id="PF20469"/>
    </source>
</evidence>
<evidence type="ECO:0000259" key="2">
    <source>
        <dbReference type="Pfam" id="PF13304"/>
    </source>
</evidence>
<dbReference type="PANTHER" id="PTHR43581:SF4">
    <property type="entry name" value="ATP_GTP PHOSPHATASE"/>
    <property type="match status" value="1"/>
</dbReference>
<dbReference type="InterPro" id="IPR003959">
    <property type="entry name" value="ATPase_AAA_core"/>
</dbReference>
<reference evidence="5" key="1">
    <citation type="journal article" date="2019" name="Int. J. Syst. Evol. Microbiol.">
        <title>The Global Catalogue of Microorganisms (GCM) 10K type strain sequencing project: providing services to taxonomists for standard genome sequencing and annotation.</title>
        <authorList>
            <consortium name="The Broad Institute Genomics Platform"/>
            <consortium name="The Broad Institute Genome Sequencing Center for Infectious Disease"/>
            <person name="Wu L."/>
            <person name="Ma J."/>
        </authorList>
    </citation>
    <scope>NUCLEOTIDE SEQUENCE [LARGE SCALE GENOMIC DNA]</scope>
    <source>
        <strain evidence="5">JCM 17440</strain>
    </source>
</reference>
<dbReference type="EMBL" id="BAABAS010000007">
    <property type="protein sequence ID" value="GAA4233968.1"/>
    <property type="molecule type" value="Genomic_DNA"/>
</dbReference>
<dbReference type="Gene3D" id="3.40.50.300">
    <property type="entry name" value="P-loop containing nucleotide triphosphate hydrolases"/>
    <property type="match status" value="2"/>
</dbReference>
<comment type="caution">
    <text evidence="4">The sequence shown here is derived from an EMBL/GenBank/DDBJ whole genome shotgun (WGS) entry which is preliminary data.</text>
</comment>
<evidence type="ECO:0000259" key="1">
    <source>
        <dbReference type="Pfam" id="PF13175"/>
    </source>
</evidence>
<dbReference type="InterPro" id="IPR041685">
    <property type="entry name" value="AAA_GajA/Old/RecF-like"/>
</dbReference>
<evidence type="ECO:0008006" key="6">
    <source>
        <dbReference type="Google" id="ProtNLM"/>
    </source>
</evidence>
<feature type="domain" description="OLD protein-like TOPRIM" evidence="3">
    <location>
        <begin position="483"/>
        <end position="553"/>
    </location>
</feature>
<organism evidence="4 5">
    <name type="scientific">Actinomadura meridiana</name>
    <dbReference type="NCBI Taxonomy" id="559626"/>
    <lineage>
        <taxon>Bacteria</taxon>
        <taxon>Bacillati</taxon>
        <taxon>Actinomycetota</taxon>
        <taxon>Actinomycetes</taxon>
        <taxon>Streptosporangiales</taxon>
        <taxon>Thermomonosporaceae</taxon>
        <taxon>Actinomadura</taxon>
    </lineage>
</organism>
<evidence type="ECO:0000313" key="4">
    <source>
        <dbReference type="EMBL" id="GAA4233968.1"/>
    </source>
</evidence>
<dbReference type="Pfam" id="PF13304">
    <property type="entry name" value="AAA_21"/>
    <property type="match status" value="1"/>
</dbReference>
<dbReference type="InterPro" id="IPR051396">
    <property type="entry name" value="Bact_Antivir_Def_Nuclease"/>
</dbReference>
<name>A0ABP8C5E1_9ACTN</name>
<sequence>MRLAKIEMKNYRSIRQASIEESGNLNVLIGKNNSGKSNVLNALERFFGFFAQGSVAVRDNSLKVTDCFKKEKTSEISIAIDFELALDESSALRESIGHHAPQMRNALAEISEESIVRCVVSFLKSDTPIGYIDSIVFLDGVVGEASGLQNKNHMLFKMSQQAAEVMAGQLQQRRALEAQATRALGIMEPIDLDEWQMIKGDPSTPGRRPSVSLRHLIPGGVPSEVVDIITNAVESSTNITSFKEAVRSQVETLQHEAQALASRPNPIPFQAFSGEVTAVPEYVNLFIGMVAGLKVHYLPETRSPIGESEAADILQLKMSRGHGERLRGLQETVRSLLGVEIDAFAADQPTQRNHGITRIRSNVPAELDVDEFLAQINGSGIRQSLRLILDYEFKQPDIILIEEPEVYLHPALEIALLQYLRQISQRCQVFITTHSTNFLDTAELRNVYLVRKVDDSTSLQLLKMDEAEEAIPEELGIRLSSLFMYDRLVFVEGSSDEQVLREFAKQIGVNFAQASVGFVATGGSRNFTHYATADTLSFLARRRVKVFFIVDRDERDANDVERLEQLLGGMGKVYVLQRRELENYLAVPECLQSFVAERSPDKTPSAEEITNTIDEVCEASKHNVVARRVSSRICQPMFLDREAIRSDPDSDLESAVEHEFRSHEERLKSFKNDALALVGQAKEEVESSWAANKVNLIPGDELLKGVLRRCGINFKKTRDGATIARHFGPEHIAHELQMILREIGDS</sequence>
<dbReference type="SUPFAM" id="SSF52540">
    <property type="entry name" value="P-loop containing nucleoside triphosphate hydrolases"/>
    <property type="match status" value="1"/>
</dbReference>